<dbReference type="Pfam" id="PF01850">
    <property type="entry name" value="PIN"/>
    <property type="match status" value="1"/>
</dbReference>
<comment type="caution">
    <text evidence="8">The sequence shown here is derived from an EMBL/GenBank/DDBJ whole genome shotgun (WGS) entry which is preliminary data.</text>
</comment>
<dbReference type="GO" id="GO:0016788">
    <property type="term" value="F:hydrolase activity, acting on ester bonds"/>
    <property type="evidence" value="ECO:0007669"/>
    <property type="project" value="InterPro"/>
</dbReference>
<comment type="function">
    <text evidence="6">Toxic component of a toxin-antitoxin (TA) system. An RNase.</text>
</comment>
<dbReference type="InterPro" id="IPR029060">
    <property type="entry name" value="PIN-like_dom_sf"/>
</dbReference>
<evidence type="ECO:0000313" key="9">
    <source>
        <dbReference type="Proteomes" id="UP000245639"/>
    </source>
</evidence>
<comment type="cofactor">
    <cofactor evidence="6">
        <name>Mg(2+)</name>
        <dbReference type="ChEBI" id="CHEBI:18420"/>
    </cofactor>
</comment>
<evidence type="ECO:0000256" key="6">
    <source>
        <dbReference type="HAMAP-Rule" id="MF_00265"/>
    </source>
</evidence>
<feature type="binding site" evidence="6">
    <location>
        <position position="108"/>
    </location>
    <ligand>
        <name>Mg(2+)</name>
        <dbReference type="ChEBI" id="CHEBI:18420"/>
    </ligand>
</feature>
<keyword evidence="5 6" id="KW-0460">Magnesium</keyword>
<dbReference type="Proteomes" id="UP000245639">
    <property type="component" value="Unassembled WGS sequence"/>
</dbReference>
<keyword evidence="4 6" id="KW-0378">Hydrolase</keyword>
<organism evidence="8 9">
    <name type="scientific">Actinomycetospora cinnamomea</name>
    <dbReference type="NCBI Taxonomy" id="663609"/>
    <lineage>
        <taxon>Bacteria</taxon>
        <taxon>Bacillati</taxon>
        <taxon>Actinomycetota</taxon>
        <taxon>Actinomycetes</taxon>
        <taxon>Pseudonocardiales</taxon>
        <taxon>Pseudonocardiaceae</taxon>
        <taxon>Actinomycetospora</taxon>
    </lineage>
</organism>
<gene>
    <name evidence="6" type="primary">vapC</name>
    <name evidence="8" type="ORF">C8D89_11947</name>
</gene>
<keyword evidence="6" id="KW-0800">Toxin</keyword>
<evidence type="ECO:0000256" key="5">
    <source>
        <dbReference type="ARBA" id="ARBA00022842"/>
    </source>
</evidence>
<keyword evidence="3 6" id="KW-0479">Metal-binding</keyword>
<dbReference type="HAMAP" id="MF_00265">
    <property type="entry name" value="VapC_Nob1"/>
    <property type="match status" value="1"/>
</dbReference>
<evidence type="ECO:0000256" key="1">
    <source>
        <dbReference type="ARBA" id="ARBA00022649"/>
    </source>
</evidence>
<dbReference type="AlphaFoldDB" id="A0A2U1EVI6"/>
<dbReference type="InterPro" id="IPR006226">
    <property type="entry name" value="Mtu_PIN"/>
</dbReference>
<dbReference type="SUPFAM" id="SSF88723">
    <property type="entry name" value="PIN domain-like"/>
    <property type="match status" value="1"/>
</dbReference>
<dbReference type="GO" id="GO:0045926">
    <property type="term" value="P:negative regulation of growth"/>
    <property type="evidence" value="ECO:0007669"/>
    <property type="project" value="UniProtKB-ARBA"/>
</dbReference>
<dbReference type="NCBIfam" id="TIGR00028">
    <property type="entry name" value="Mtu_PIN_fam"/>
    <property type="match status" value="1"/>
</dbReference>
<feature type="domain" description="PIN" evidence="7">
    <location>
        <begin position="4"/>
        <end position="134"/>
    </location>
</feature>
<protein>
    <recommendedName>
        <fullName evidence="6">Ribonuclease VapC</fullName>
        <shortName evidence="6">RNase VapC</shortName>
        <ecNumber evidence="6">3.1.-.-</ecNumber>
    </recommendedName>
    <alternativeName>
        <fullName evidence="6">Toxin VapC</fullName>
    </alternativeName>
</protein>
<dbReference type="GO" id="GO:0004540">
    <property type="term" value="F:RNA nuclease activity"/>
    <property type="evidence" value="ECO:0007669"/>
    <property type="project" value="InterPro"/>
</dbReference>
<dbReference type="InterPro" id="IPR002716">
    <property type="entry name" value="PIN_dom"/>
</dbReference>
<evidence type="ECO:0000256" key="3">
    <source>
        <dbReference type="ARBA" id="ARBA00022723"/>
    </source>
</evidence>
<comment type="similarity">
    <text evidence="6">Belongs to the PINc/VapC protein family.</text>
</comment>
<dbReference type="EC" id="3.1.-.-" evidence="6"/>
<dbReference type="OrthoDB" id="556169at2"/>
<feature type="binding site" evidence="6">
    <location>
        <position position="5"/>
    </location>
    <ligand>
        <name>Mg(2+)</name>
        <dbReference type="ChEBI" id="CHEBI:18420"/>
    </ligand>
</feature>
<accession>A0A2U1EVI6</accession>
<sequence>MISCDVNVLVYAYNEDGPRHADYRRWLEHAANGPEPFGLSPQVESGFVRVVTHPKVLESSLTADEAFDLLADLRRAPAVVDMLPGSRQRAVFEELCRGTSARGNAVPDAYLAALAIEHGCDWYSADRGFTRYRGLRYRHPLDAD</sequence>
<proteinExistence type="inferred from homology"/>
<dbReference type="RefSeq" id="WP_116710746.1">
    <property type="nucleotide sequence ID" value="NZ_QEKW01000019.1"/>
</dbReference>
<evidence type="ECO:0000313" key="8">
    <source>
        <dbReference type="EMBL" id="PVZ03938.1"/>
    </source>
</evidence>
<dbReference type="GO" id="GO:0090729">
    <property type="term" value="F:toxin activity"/>
    <property type="evidence" value="ECO:0007669"/>
    <property type="project" value="UniProtKB-KW"/>
</dbReference>
<dbReference type="GO" id="GO:0000287">
    <property type="term" value="F:magnesium ion binding"/>
    <property type="evidence" value="ECO:0007669"/>
    <property type="project" value="UniProtKB-UniRule"/>
</dbReference>
<dbReference type="Gene3D" id="3.40.50.1010">
    <property type="entry name" value="5'-nuclease"/>
    <property type="match status" value="1"/>
</dbReference>
<keyword evidence="1 6" id="KW-1277">Toxin-antitoxin system</keyword>
<evidence type="ECO:0000259" key="7">
    <source>
        <dbReference type="Pfam" id="PF01850"/>
    </source>
</evidence>
<dbReference type="InterPro" id="IPR022907">
    <property type="entry name" value="VapC_family"/>
</dbReference>
<evidence type="ECO:0000256" key="2">
    <source>
        <dbReference type="ARBA" id="ARBA00022722"/>
    </source>
</evidence>
<dbReference type="CDD" id="cd18678">
    <property type="entry name" value="PIN_MtVapC25_VapC33-like"/>
    <property type="match status" value="1"/>
</dbReference>
<name>A0A2U1EVI6_9PSEU</name>
<evidence type="ECO:0000256" key="4">
    <source>
        <dbReference type="ARBA" id="ARBA00022801"/>
    </source>
</evidence>
<keyword evidence="9" id="KW-1185">Reference proteome</keyword>
<reference evidence="8 9" key="1">
    <citation type="submission" date="2018-04" db="EMBL/GenBank/DDBJ databases">
        <title>Genomic Encyclopedia of Type Strains, Phase IV (KMG-IV): sequencing the most valuable type-strain genomes for metagenomic binning, comparative biology and taxonomic classification.</title>
        <authorList>
            <person name="Goeker M."/>
        </authorList>
    </citation>
    <scope>NUCLEOTIDE SEQUENCE [LARGE SCALE GENOMIC DNA]</scope>
    <source>
        <strain evidence="8 9">DSM 45771</strain>
    </source>
</reference>
<dbReference type="EMBL" id="QEKW01000019">
    <property type="protein sequence ID" value="PVZ03938.1"/>
    <property type="molecule type" value="Genomic_DNA"/>
</dbReference>
<keyword evidence="2 6" id="KW-0540">Nuclease</keyword>